<organism evidence="1 2">
    <name type="scientific">Eumeta variegata</name>
    <name type="common">Bagworm moth</name>
    <name type="synonym">Eumeta japonica</name>
    <dbReference type="NCBI Taxonomy" id="151549"/>
    <lineage>
        <taxon>Eukaryota</taxon>
        <taxon>Metazoa</taxon>
        <taxon>Ecdysozoa</taxon>
        <taxon>Arthropoda</taxon>
        <taxon>Hexapoda</taxon>
        <taxon>Insecta</taxon>
        <taxon>Pterygota</taxon>
        <taxon>Neoptera</taxon>
        <taxon>Endopterygota</taxon>
        <taxon>Lepidoptera</taxon>
        <taxon>Glossata</taxon>
        <taxon>Ditrysia</taxon>
        <taxon>Tineoidea</taxon>
        <taxon>Psychidae</taxon>
        <taxon>Oiketicinae</taxon>
        <taxon>Eumeta</taxon>
    </lineage>
</organism>
<gene>
    <name evidence="1" type="ORF">EVAR_8955_1</name>
</gene>
<protein>
    <submittedName>
        <fullName evidence="1">Uncharacterized protein</fullName>
    </submittedName>
</protein>
<name>A0A4C1U0C8_EUMVA</name>
<reference evidence="1 2" key="1">
    <citation type="journal article" date="2019" name="Commun. Biol.">
        <title>The bagworm genome reveals a unique fibroin gene that provides high tensile strength.</title>
        <authorList>
            <person name="Kono N."/>
            <person name="Nakamura H."/>
            <person name="Ohtoshi R."/>
            <person name="Tomita M."/>
            <person name="Numata K."/>
            <person name="Arakawa K."/>
        </authorList>
    </citation>
    <scope>NUCLEOTIDE SEQUENCE [LARGE SCALE GENOMIC DNA]</scope>
</reference>
<accession>A0A4C1U0C8</accession>
<keyword evidence="2" id="KW-1185">Reference proteome</keyword>
<dbReference type="AlphaFoldDB" id="A0A4C1U0C8"/>
<dbReference type="Proteomes" id="UP000299102">
    <property type="component" value="Unassembled WGS sequence"/>
</dbReference>
<sequence length="219" mass="25426">MIHGFQMWSLTVSHSNELKIIQRAHATLGVSLHDQIRKRTRVTEIVQEISKGEVVNGYIACRTEREESFCCGDYAMDVAVLKGSRLGEVKAWLRSRVKVVTPPWRRCTPQAYKCEGYMKTLIKDEQVIDFVYLDNANVHNSKDDRDSERRVRERNKANGDLLATTNVKSASRQTRLAIPSRIPISTFMYGSESWLRQKRNEIESMQWRRDICVVCVERF</sequence>
<dbReference type="EMBL" id="BGZK01000111">
    <property type="protein sequence ID" value="GBP19793.1"/>
    <property type="molecule type" value="Genomic_DNA"/>
</dbReference>
<evidence type="ECO:0000313" key="2">
    <source>
        <dbReference type="Proteomes" id="UP000299102"/>
    </source>
</evidence>
<comment type="caution">
    <text evidence="1">The sequence shown here is derived from an EMBL/GenBank/DDBJ whole genome shotgun (WGS) entry which is preliminary data.</text>
</comment>
<evidence type="ECO:0000313" key="1">
    <source>
        <dbReference type="EMBL" id="GBP19793.1"/>
    </source>
</evidence>
<dbReference type="OrthoDB" id="425681at2759"/>
<proteinExistence type="predicted"/>